<dbReference type="InterPro" id="IPR017850">
    <property type="entry name" value="Alkaline_phosphatase_core_sf"/>
</dbReference>
<keyword evidence="3" id="KW-0812">Transmembrane</keyword>
<keyword evidence="3" id="KW-0472">Membrane</keyword>
<sequence>MRYSLTHSFRHPQFNLRRHRTLQYLLLACVCCILSSTLLGCGQKSSRPNIILFVLDTVRRDATGLGSENSRWQNLTPHLDRLAAEGTAYPHAWATAPWTVPSHASIFTGLLPLTHGCIAKHPQLGKVGPTSAELLADAGYATAAFFSNPWLTDRTTGLLRGFELRQETPIGGLTKLTGDEGDQGGRQIIRNAAHWLHNRNKSEPFFVFVNILEAHMPYDPPADYRKRYLPHLPEDAGVPIAWAHEYNAELHPDDTVDWQAIWDLYAGDVNYADWLLGELINILKQMNLYEETVLIITSDHGENLGEHRLVEHQFSIHETLLAVPLVIHAPESTLPHGIRLEPVMLTDLYPTILDLAGISYASLPSQGLSLLKDHASRTEERPLFADYSDPSRVLLKMLQDLNPSLDMRRFTPAWRTVRVGNLRLTAGSDGTILLHNLESDPGQKNNLAGSQPGSVRLLANILQKAESAKREEIHEEELQLDPQTREQLRSLGYIR</sequence>
<evidence type="ECO:0000259" key="4">
    <source>
        <dbReference type="Pfam" id="PF00884"/>
    </source>
</evidence>
<protein>
    <submittedName>
        <fullName evidence="5">Sulfatase</fullName>
    </submittedName>
</protein>
<dbReference type="GO" id="GO:0004065">
    <property type="term" value="F:arylsulfatase activity"/>
    <property type="evidence" value="ECO:0007669"/>
    <property type="project" value="TreeGrafter"/>
</dbReference>
<organism evidence="5 6">
    <name type="scientific">Eiseniibacteriota bacterium</name>
    <dbReference type="NCBI Taxonomy" id="2212470"/>
    <lineage>
        <taxon>Bacteria</taxon>
        <taxon>Candidatus Eiseniibacteriota</taxon>
    </lineage>
</organism>
<dbReference type="PANTHER" id="PTHR42693:SF53">
    <property type="entry name" value="ENDO-4-O-SULFATASE"/>
    <property type="match status" value="1"/>
</dbReference>
<accession>A0A948RZB2</accession>
<dbReference type="Proteomes" id="UP000777784">
    <property type="component" value="Unassembled WGS sequence"/>
</dbReference>
<dbReference type="EMBL" id="JAHJDP010000099">
    <property type="protein sequence ID" value="MBU2692731.1"/>
    <property type="molecule type" value="Genomic_DNA"/>
</dbReference>
<dbReference type="AlphaFoldDB" id="A0A948RZB2"/>
<keyword evidence="2" id="KW-0378">Hydrolase</keyword>
<evidence type="ECO:0000256" key="3">
    <source>
        <dbReference type="SAM" id="Phobius"/>
    </source>
</evidence>
<evidence type="ECO:0000256" key="2">
    <source>
        <dbReference type="ARBA" id="ARBA00022801"/>
    </source>
</evidence>
<comment type="caution">
    <text evidence="5">The sequence shown here is derived from an EMBL/GenBank/DDBJ whole genome shotgun (WGS) entry which is preliminary data.</text>
</comment>
<dbReference type="Gene3D" id="3.40.720.10">
    <property type="entry name" value="Alkaline Phosphatase, subunit A"/>
    <property type="match status" value="1"/>
</dbReference>
<dbReference type="SUPFAM" id="SSF53649">
    <property type="entry name" value="Alkaline phosphatase-like"/>
    <property type="match status" value="1"/>
</dbReference>
<keyword evidence="3" id="KW-1133">Transmembrane helix</keyword>
<proteinExistence type="inferred from homology"/>
<dbReference type="Pfam" id="PF00884">
    <property type="entry name" value="Sulfatase"/>
    <property type="match status" value="1"/>
</dbReference>
<gene>
    <name evidence="5" type="ORF">KJ970_17580</name>
</gene>
<comment type="similarity">
    <text evidence="1">Belongs to the sulfatase family.</text>
</comment>
<reference evidence="5" key="1">
    <citation type="submission" date="2021-05" db="EMBL/GenBank/DDBJ databases">
        <title>Energy efficiency and biological interactions define the core microbiome of deep oligotrophic groundwater.</title>
        <authorList>
            <person name="Mehrshad M."/>
            <person name="Lopez-Fernandez M."/>
            <person name="Bell E."/>
            <person name="Bernier-Latmani R."/>
            <person name="Bertilsson S."/>
            <person name="Dopson M."/>
        </authorList>
    </citation>
    <scope>NUCLEOTIDE SEQUENCE</scope>
    <source>
        <strain evidence="5">Modern_marine.mb.64</strain>
    </source>
</reference>
<dbReference type="InterPro" id="IPR050738">
    <property type="entry name" value="Sulfatase"/>
</dbReference>
<evidence type="ECO:0000256" key="1">
    <source>
        <dbReference type="ARBA" id="ARBA00008779"/>
    </source>
</evidence>
<dbReference type="PANTHER" id="PTHR42693">
    <property type="entry name" value="ARYLSULFATASE FAMILY MEMBER"/>
    <property type="match status" value="1"/>
</dbReference>
<feature type="transmembrane region" description="Helical" evidence="3">
    <location>
        <begin position="21"/>
        <end position="40"/>
    </location>
</feature>
<name>A0A948RZB2_UNCEI</name>
<evidence type="ECO:0000313" key="5">
    <source>
        <dbReference type="EMBL" id="MBU2692731.1"/>
    </source>
</evidence>
<dbReference type="InterPro" id="IPR000917">
    <property type="entry name" value="Sulfatase_N"/>
</dbReference>
<feature type="domain" description="Sulfatase N-terminal" evidence="4">
    <location>
        <begin position="48"/>
        <end position="358"/>
    </location>
</feature>
<dbReference type="CDD" id="cd16148">
    <property type="entry name" value="sulfatase_like"/>
    <property type="match status" value="1"/>
</dbReference>
<evidence type="ECO:0000313" key="6">
    <source>
        <dbReference type="Proteomes" id="UP000777784"/>
    </source>
</evidence>